<protein>
    <submittedName>
        <fullName evidence="1">Uncharacterized protein</fullName>
    </submittedName>
</protein>
<dbReference type="EMBL" id="FXAT01000001">
    <property type="protein sequence ID" value="SMG09859.1"/>
    <property type="molecule type" value="Genomic_DNA"/>
</dbReference>
<sequence>MKMARADADDIEAALELVAILGNVDRGYMPDVADSEDETFFDPDRETHLKLFYECVMDCVERSPGGIFRVVWGFQTLVANNVIDPELDYLELHPRLTAALDARDKP</sequence>
<dbReference type="STRING" id="1515439.SAMN06265784_101355"/>
<dbReference type="RefSeq" id="WP_085480542.1">
    <property type="nucleotide sequence ID" value="NZ_FXAT01000001.1"/>
</dbReference>
<reference evidence="2" key="1">
    <citation type="submission" date="2017-04" db="EMBL/GenBank/DDBJ databases">
        <authorList>
            <person name="Varghese N."/>
            <person name="Submissions S."/>
        </authorList>
    </citation>
    <scope>NUCLEOTIDE SEQUENCE [LARGE SCALE GENOMIC DNA]</scope>
    <source>
        <strain evidence="2">LMG 29540</strain>
    </source>
</reference>
<dbReference type="Proteomes" id="UP000193228">
    <property type="component" value="Unassembled WGS sequence"/>
</dbReference>
<accession>A0A1X7I6W8</accession>
<evidence type="ECO:0000313" key="2">
    <source>
        <dbReference type="Proteomes" id="UP000193228"/>
    </source>
</evidence>
<dbReference type="OrthoDB" id="6901389at2"/>
<keyword evidence="2" id="KW-1185">Reference proteome</keyword>
<gene>
    <name evidence="1" type="ORF">SAMN06265784_101355</name>
</gene>
<evidence type="ECO:0000313" key="1">
    <source>
        <dbReference type="EMBL" id="SMG09859.1"/>
    </source>
</evidence>
<proteinExistence type="predicted"/>
<dbReference type="AlphaFoldDB" id="A0A1X7I6W8"/>
<name>A0A1X7I6W8_9BURK</name>
<organism evidence="1 2">
    <name type="scientific">Paraburkholderia susongensis</name>
    <dbReference type="NCBI Taxonomy" id="1515439"/>
    <lineage>
        <taxon>Bacteria</taxon>
        <taxon>Pseudomonadati</taxon>
        <taxon>Pseudomonadota</taxon>
        <taxon>Betaproteobacteria</taxon>
        <taxon>Burkholderiales</taxon>
        <taxon>Burkholderiaceae</taxon>
        <taxon>Paraburkholderia</taxon>
    </lineage>
</organism>